<reference evidence="2" key="1">
    <citation type="submission" date="2021-01" db="EMBL/GenBank/DDBJ databases">
        <title>Caligus Genome Assembly.</title>
        <authorList>
            <person name="Gallardo-Escarate C."/>
        </authorList>
    </citation>
    <scope>NUCLEOTIDE SEQUENCE [LARGE SCALE GENOMIC DNA]</scope>
</reference>
<dbReference type="EMBL" id="CP045898">
    <property type="protein sequence ID" value="QQP40165.1"/>
    <property type="molecule type" value="Genomic_DNA"/>
</dbReference>
<organism evidence="1 2">
    <name type="scientific">Caligus rogercresseyi</name>
    <name type="common">Sea louse</name>
    <dbReference type="NCBI Taxonomy" id="217165"/>
    <lineage>
        <taxon>Eukaryota</taxon>
        <taxon>Metazoa</taxon>
        <taxon>Ecdysozoa</taxon>
        <taxon>Arthropoda</taxon>
        <taxon>Crustacea</taxon>
        <taxon>Multicrustacea</taxon>
        <taxon>Hexanauplia</taxon>
        <taxon>Copepoda</taxon>
        <taxon>Siphonostomatoida</taxon>
        <taxon>Caligidae</taxon>
        <taxon>Caligus</taxon>
    </lineage>
</organism>
<dbReference type="Proteomes" id="UP000595437">
    <property type="component" value="Chromosome 9"/>
</dbReference>
<dbReference type="AlphaFoldDB" id="A0A7T8K073"/>
<keyword evidence="2" id="KW-1185">Reference proteome</keyword>
<name>A0A7T8K073_CALRO</name>
<evidence type="ECO:0000313" key="1">
    <source>
        <dbReference type="EMBL" id="QQP40165.1"/>
    </source>
</evidence>
<accession>A0A7T8K073</accession>
<proteinExistence type="predicted"/>
<gene>
    <name evidence="1" type="ORF">FKW44_014129</name>
</gene>
<evidence type="ECO:0000313" key="2">
    <source>
        <dbReference type="Proteomes" id="UP000595437"/>
    </source>
</evidence>
<protein>
    <submittedName>
        <fullName evidence="1">Uncharacterized protein</fullName>
    </submittedName>
</protein>
<sequence>MKILKKLELRPLFLHLSLTPGSDLPPPHLPLDGPPRDHRSEHLDSLYPLRETALLPRYELFESLFLGAQ</sequence>